<feature type="non-terminal residue" evidence="2">
    <location>
        <position position="222"/>
    </location>
</feature>
<dbReference type="Pfam" id="PF24102">
    <property type="entry name" value="FLAD1_M"/>
    <property type="match status" value="1"/>
</dbReference>
<gene>
    <name evidence="2" type="ORF">METZ01_LOCUS410630</name>
</gene>
<dbReference type="AlphaFoldDB" id="A0A382WFR4"/>
<dbReference type="SMART" id="SM00852">
    <property type="entry name" value="MoCF_biosynth"/>
    <property type="match status" value="1"/>
</dbReference>
<evidence type="ECO:0000313" key="2">
    <source>
        <dbReference type="EMBL" id="SVD57776.1"/>
    </source>
</evidence>
<protein>
    <recommendedName>
        <fullName evidence="1">MoaB/Mog domain-containing protein</fullName>
    </recommendedName>
</protein>
<dbReference type="PANTHER" id="PTHR13939:SF0">
    <property type="entry name" value="NMN AMIDOHYDROLASE-LIKE PROTEIN YFAY"/>
    <property type="match status" value="1"/>
</dbReference>
<organism evidence="2">
    <name type="scientific">marine metagenome</name>
    <dbReference type="NCBI Taxonomy" id="408172"/>
    <lineage>
        <taxon>unclassified sequences</taxon>
        <taxon>metagenomes</taxon>
        <taxon>ecological metagenomes</taxon>
    </lineage>
</organism>
<feature type="domain" description="MoaB/Mog" evidence="1">
    <location>
        <begin position="10"/>
        <end position="170"/>
    </location>
</feature>
<dbReference type="CDD" id="cd00885">
    <property type="entry name" value="cinA"/>
    <property type="match status" value="1"/>
</dbReference>
<dbReference type="SUPFAM" id="SSF53218">
    <property type="entry name" value="Molybdenum cofactor biosynthesis proteins"/>
    <property type="match status" value="1"/>
</dbReference>
<accession>A0A382WFR4</accession>
<proteinExistence type="predicted"/>
<reference evidence="2" key="1">
    <citation type="submission" date="2018-05" db="EMBL/GenBank/DDBJ databases">
        <authorList>
            <person name="Lanie J.A."/>
            <person name="Ng W.-L."/>
            <person name="Kazmierczak K.M."/>
            <person name="Andrzejewski T.M."/>
            <person name="Davidsen T.M."/>
            <person name="Wayne K.J."/>
            <person name="Tettelin H."/>
            <person name="Glass J.I."/>
            <person name="Rusch D."/>
            <person name="Podicherti R."/>
            <person name="Tsui H.-C.T."/>
            <person name="Winkler M.E."/>
        </authorList>
    </citation>
    <scope>NUCLEOTIDE SEQUENCE</scope>
</reference>
<name>A0A382WFR4_9ZZZZ</name>
<dbReference type="PANTHER" id="PTHR13939">
    <property type="entry name" value="NICOTINAMIDE-NUCLEOTIDE AMIDOHYDROLASE PNCC"/>
    <property type="match status" value="1"/>
</dbReference>
<evidence type="ECO:0000259" key="1">
    <source>
        <dbReference type="SMART" id="SM00852"/>
    </source>
</evidence>
<dbReference type="Gene3D" id="3.40.980.10">
    <property type="entry name" value="MoaB/Mog-like domain"/>
    <property type="match status" value="1"/>
</dbReference>
<sequence>MLDLEKVTACALVIGNEVLSGRTKDANLNWIATRCTEIGILLAEARVLPDVEDVIVDAINECRIKYHYVFTTGGIGPTHDDITATCVAKAFNVAIERRKEAVELLETFIKKENLNEARLKMAEVPVGAQLIYNPVSKAPGFRFQNVYVMAGVPSIMRSMFDGFAGSLMSGKKVLSQSVACYLPEGAVAKGLEEIQAHHPNVDVGSYPFMRSGKFGCTLVSRG</sequence>
<dbReference type="InterPro" id="IPR050101">
    <property type="entry name" value="CinA"/>
</dbReference>
<dbReference type="InterPro" id="IPR001453">
    <property type="entry name" value="MoaB/Mog_dom"/>
</dbReference>
<dbReference type="Pfam" id="PF00994">
    <property type="entry name" value="MoCF_biosynth"/>
    <property type="match status" value="1"/>
</dbReference>
<dbReference type="InterPro" id="IPR036425">
    <property type="entry name" value="MoaB/Mog-like_dom_sf"/>
</dbReference>
<dbReference type="EMBL" id="UINC01159593">
    <property type="protein sequence ID" value="SVD57776.1"/>
    <property type="molecule type" value="Genomic_DNA"/>
</dbReference>
<dbReference type="InterPro" id="IPR056596">
    <property type="entry name" value="FLAD1_M"/>
</dbReference>